<reference evidence="10" key="1">
    <citation type="submission" date="2021-02" db="EMBL/GenBank/DDBJ databases">
        <authorList>
            <person name="Nowell W R."/>
        </authorList>
    </citation>
    <scope>NUCLEOTIDE SEQUENCE</scope>
</reference>
<dbReference type="SUPFAM" id="SSF56399">
    <property type="entry name" value="ADP-ribosylation"/>
    <property type="match status" value="1"/>
</dbReference>
<dbReference type="GO" id="GO:0016779">
    <property type="term" value="F:nucleotidyltransferase activity"/>
    <property type="evidence" value="ECO:0007669"/>
    <property type="project" value="UniProtKB-KW"/>
</dbReference>
<organism evidence="10 11">
    <name type="scientific">Adineta steineri</name>
    <dbReference type="NCBI Taxonomy" id="433720"/>
    <lineage>
        <taxon>Eukaryota</taxon>
        <taxon>Metazoa</taxon>
        <taxon>Spiralia</taxon>
        <taxon>Gnathifera</taxon>
        <taxon>Rotifera</taxon>
        <taxon>Eurotatoria</taxon>
        <taxon>Bdelloidea</taxon>
        <taxon>Adinetida</taxon>
        <taxon>Adinetidae</taxon>
        <taxon>Adineta</taxon>
    </lineage>
</organism>
<dbReference type="AlphaFoldDB" id="A0A815RQ32"/>
<accession>A0A815RQ32</accession>
<keyword evidence="4" id="KW-0548">Nucleotidyltransferase</keyword>
<feature type="transmembrane region" description="Helical" evidence="9">
    <location>
        <begin position="372"/>
        <end position="395"/>
    </location>
</feature>
<dbReference type="InterPro" id="IPR028994">
    <property type="entry name" value="Integrin_alpha_N"/>
</dbReference>
<evidence type="ECO:0000256" key="7">
    <source>
        <dbReference type="RuleBase" id="RU361228"/>
    </source>
</evidence>
<keyword evidence="7" id="KW-0520">NAD</keyword>
<evidence type="ECO:0000256" key="5">
    <source>
        <dbReference type="ARBA" id="ARBA00022729"/>
    </source>
</evidence>
<keyword evidence="9" id="KW-1133">Transmembrane helix</keyword>
<keyword evidence="7" id="KW-0521">NADP</keyword>
<dbReference type="Pfam" id="PF01129">
    <property type="entry name" value="ART"/>
    <property type="match status" value="1"/>
</dbReference>
<feature type="region of interest" description="Disordered" evidence="8">
    <location>
        <begin position="1"/>
        <end position="22"/>
    </location>
</feature>
<name>A0A815RQ32_9BILA</name>
<evidence type="ECO:0000256" key="9">
    <source>
        <dbReference type="SAM" id="Phobius"/>
    </source>
</evidence>
<dbReference type="Proteomes" id="UP000663891">
    <property type="component" value="Unassembled WGS sequence"/>
</dbReference>
<protein>
    <recommendedName>
        <fullName evidence="7">NAD(P)(+)--arginine ADP-ribosyltransferase</fullName>
        <ecNumber evidence="7">2.4.2.31</ecNumber>
    </recommendedName>
    <alternativeName>
        <fullName evidence="7">Mono(ADP-ribosyl)transferase</fullName>
    </alternativeName>
</protein>
<evidence type="ECO:0000256" key="4">
    <source>
        <dbReference type="ARBA" id="ARBA00022695"/>
    </source>
</evidence>
<dbReference type="PROSITE" id="PS51996">
    <property type="entry name" value="TR_MART"/>
    <property type="match status" value="1"/>
</dbReference>
<evidence type="ECO:0000256" key="2">
    <source>
        <dbReference type="ARBA" id="ARBA00022676"/>
    </source>
</evidence>
<dbReference type="GO" id="GO:0106274">
    <property type="term" value="F:NAD+-protein-arginine ADP-ribosyltransferase activity"/>
    <property type="evidence" value="ECO:0007669"/>
    <property type="project" value="UniProtKB-EC"/>
</dbReference>
<evidence type="ECO:0000313" key="10">
    <source>
        <dbReference type="EMBL" id="CAF1479368.1"/>
    </source>
</evidence>
<keyword evidence="9" id="KW-0812">Transmembrane</keyword>
<keyword evidence="2 7" id="KW-0328">Glycosyltransferase</keyword>
<keyword evidence="5" id="KW-0732">Signal</keyword>
<dbReference type="Pfam" id="PF13517">
    <property type="entry name" value="FG-GAP_3"/>
    <property type="match status" value="3"/>
</dbReference>
<dbReference type="InterPro" id="IPR013517">
    <property type="entry name" value="FG-GAP"/>
</dbReference>
<feature type="compositionally biased region" description="Polar residues" evidence="8">
    <location>
        <begin position="1"/>
        <end position="17"/>
    </location>
</feature>
<dbReference type="InterPro" id="IPR000768">
    <property type="entry name" value="ART"/>
</dbReference>
<keyword evidence="3 7" id="KW-0808">Transferase</keyword>
<dbReference type="EC" id="2.4.2.31" evidence="7"/>
<dbReference type="PANTHER" id="PTHR46580:SF2">
    <property type="entry name" value="MAM DOMAIN-CONTAINING PROTEIN"/>
    <property type="match status" value="1"/>
</dbReference>
<dbReference type="EMBL" id="CAJNON010001681">
    <property type="protein sequence ID" value="CAF1479368.1"/>
    <property type="molecule type" value="Genomic_DNA"/>
</dbReference>
<keyword evidence="9" id="KW-0472">Membrane</keyword>
<proteinExistence type="inferred from homology"/>
<evidence type="ECO:0000256" key="8">
    <source>
        <dbReference type="SAM" id="MobiDB-lite"/>
    </source>
</evidence>
<feature type="region of interest" description="Disordered" evidence="8">
    <location>
        <begin position="101"/>
        <end position="135"/>
    </location>
</feature>
<dbReference type="Gene3D" id="2.30.30.100">
    <property type="match status" value="3"/>
</dbReference>
<evidence type="ECO:0000256" key="1">
    <source>
        <dbReference type="ARBA" id="ARBA00009558"/>
    </source>
</evidence>
<sequence>MDYSELQNRPSTENARTQTEEIGIPPVSKNVRTQTELTTIGTDNETMQYRRKSKRRSANVISDPSSLLMNVTYQNIDDKDTGGRNSELLPELLEEDANNFNEDSADTDQRRGESNETGQKLTDTSTPDETEPSTEPIIDYANEPLLPLAEACAPLNDILHNISFYVKLALEETPSPPLDNLTVDESAAIRLYTIEWDRPHRSLYSSLNYTLKTQPREKLIPYHKYMKLFITALVKLPCVPPCTVWRGVTQDLSAEFPPGTPVTWWAFSSTTTELTVLENNMYLGASGSRTLFSVEAINGRTIKAHSHFVTEDELLLLPGTYMVVQSLFSPAPDLNIIHLKQEIPKDVLLQPPYEGAHIFPKLKRPWYTKKRFAIPLVLSIIAVITAAIIGVVMGLKSAKSVHVCTTPYVGTAAFFQTGNFPISGIAGTFDNDTNLDIIVTNQQDDEIVVLYGDGQGNFPSQSKVKTLPQPVIVIFYDVNNDGALDLIIVYEGVNSVGVRLGNGDSTFQERISNLVGTRPESVTIEDFNLDGKQDLAVVNSGDNTISILIGIGFGTFASQQVYPVGNNPITVLSGNFNNDGVPDLAVVNSGDNSVGILFGYMNEENVGFMPPQTFQVGLYPRGGIANDFDNDNHLDLATVNYNAASISILFGYGNGSFEPQRTYSVGNNPRTLTTYDFNNDSILDLAIANYLDNTISILIGGGNRTFQPQVTYSAGETPYSVISDNFNNDNIRDLAYTYAQHHM</sequence>
<evidence type="ECO:0000256" key="3">
    <source>
        <dbReference type="ARBA" id="ARBA00022679"/>
    </source>
</evidence>
<dbReference type="Gene3D" id="3.90.176.10">
    <property type="entry name" value="Toxin ADP-ribosyltransferase, Chain A, domain 1"/>
    <property type="match status" value="1"/>
</dbReference>
<evidence type="ECO:0000256" key="6">
    <source>
        <dbReference type="ARBA" id="ARBA00047597"/>
    </source>
</evidence>
<gene>
    <name evidence="10" type="ORF">VCS650_LOCUS41071</name>
</gene>
<dbReference type="OrthoDB" id="10055426at2759"/>
<comment type="caution">
    <text evidence="10">The sequence shown here is derived from an EMBL/GenBank/DDBJ whole genome shotgun (WGS) entry which is preliminary data.</text>
</comment>
<dbReference type="PANTHER" id="PTHR46580">
    <property type="entry name" value="SENSOR KINASE-RELATED"/>
    <property type="match status" value="1"/>
</dbReference>
<evidence type="ECO:0000313" key="11">
    <source>
        <dbReference type="Proteomes" id="UP000663891"/>
    </source>
</evidence>
<comment type="catalytic activity">
    <reaction evidence="6 7">
        <text>L-arginyl-[protein] + NAD(+) = N(omega)-(ADP-D-ribosyl)-L-arginyl-[protein] + nicotinamide + H(+)</text>
        <dbReference type="Rhea" id="RHEA:19149"/>
        <dbReference type="Rhea" id="RHEA-COMP:10532"/>
        <dbReference type="Rhea" id="RHEA-COMP:15087"/>
        <dbReference type="ChEBI" id="CHEBI:15378"/>
        <dbReference type="ChEBI" id="CHEBI:17154"/>
        <dbReference type="ChEBI" id="CHEBI:29965"/>
        <dbReference type="ChEBI" id="CHEBI:57540"/>
        <dbReference type="ChEBI" id="CHEBI:142554"/>
        <dbReference type="EC" id="2.4.2.31"/>
    </reaction>
</comment>
<dbReference type="SUPFAM" id="SSF69318">
    <property type="entry name" value="Integrin alpha N-terminal domain"/>
    <property type="match status" value="1"/>
</dbReference>
<comment type="similarity">
    <text evidence="1 7">Belongs to the Arg-specific ADP-ribosyltransferase family.</text>
</comment>